<accession>A0A0F4SQR2</accession>
<feature type="compositionally biased region" description="Basic residues" evidence="1">
    <location>
        <begin position="34"/>
        <end position="46"/>
    </location>
</feature>
<dbReference type="PATRIC" id="fig|294.131.peg.5056"/>
<comment type="caution">
    <text evidence="2">The sequence shown here is derived from an EMBL/GenBank/DDBJ whole genome shotgun (WGS) entry which is preliminary data.</text>
</comment>
<evidence type="ECO:0000313" key="3">
    <source>
        <dbReference type="Proteomes" id="UP000033500"/>
    </source>
</evidence>
<protein>
    <submittedName>
        <fullName evidence="2">Uncharacterized protein</fullName>
    </submittedName>
</protein>
<feature type="compositionally biased region" description="Basic and acidic residues" evidence="1">
    <location>
        <begin position="53"/>
        <end position="73"/>
    </location>
</feature>
<evidence type="ECO:0000313" key="2">
    <source>
        <dbReference type="EMBL" id="KJZ34476.1"/>
    </source>
</evidence>
<organism evidence="2 3">
    <name type="scientific">Pseudomonas fluorescens</name>
    <dbReference type="NCBI Taxonomy" id="294"/>
    <lineage>
        <taxon>Bacteria</taxon>
        <taxon>Pseudomonadati</taxon>
        <taxon>Pseudomonadota</taxon>
        <taxon>Gammaproteobacteria</taxon>
        <taxon>Pseudomonadales</taxon>
        <taxon>Pseudomonadaceae</taxon>
        <taxon>Pseudomonas</taxon>
    </lineage>
</organism>
<dbReference type="EMBL" id="LACD01000043">
    <property type="protein sequence ID" value="KJZ34476.1"/>
    <property type="molecule type" value="Genomic_DNA"/>
</dbReference>
<gene>
    <name evidence="2" type="ORF">VC34_28510</name>
</gene>
<proteinExistence type="predicted"/>
<feature type="region of interest" description="Disordered" evidence="1">
    <location>
        <begin position="32"/>
        <end position="73"/>
    </location>
</feature>
<sequence length="73" mass="8645">MQNLQTLEIYCGSELARDSGLTVTINPNISPLIQKRRFHPRQKRQRPVPQRKSVHEQGDQDDDRDRYAEKEQQ</sequence>
<dbReference type="Proteomes" id="UP000033500">
    <property type="component" value="Unassembled WGS sequence"/>
</dbReference>
<dbReference type="AlphaFoldDB" id="A0A0F4SQR2"/>
<name>A0A0F4SQR2_PSEFL</name>
<reference evidence="2 3" key="1">
    <citation type="submission" date="2015-03" db="EMBL/GenBank/DDBJ databases">
        <title>Comparative genomics of Pseudomonas insights into diversity of traits involved in vanlence and defense.</title>
        <authorList>
            <person name="Qin Y."/>
        </authorList>
    </citation>
    <scope>NUCLEOTIDE SEQUENCE [LARGE SCALE GENOMIC DNA]</scope>
    <source>
        <strain evidence="2 3">C3</strain>
    </source>
</reference>
<evidence type="ECO:0000256" key="1">
    <source>
        <dbReference type="SAM" id="MobiDB-lite"/>
    </source>
</evidence>